<dbReference type="SMART" id="SM00507">
    <property type="entry name" value="HNHc"/>
    <property type="match status" value="1"/>
</dbReference>
<sequence length="417" mass="46211">MDPAPTIAALREASHALSSGDPSEILKAAQRAQDALDAVKADAMATLDCTRDFEADGASSISTWSRNHLRLDAGEARRLARAGQTLRMLDGVDSDARSGRIRLKHVEAFTYGLKHIGPQILRDSEPWLLDVARTSEPATLRSIIRDLREAIYPDSLDKKWAEGMDREDIQINAVPDGWHLNGFLGTITGAKLKAIHDVLSAPKDKDDDRTGAQRRVAALDELCTKLLESGLPADKGVRPHISVIVEADRPAQLKGFGSIGPQLLDYLKCGADVTGILTDGALPQARVLNVGRSHRLATLKQRRAVIARQRGICAGPGCRHTHLEIHHVKPWSENGKTDLDDLIGYCVRCHHLHHRGLLQIKATDVPGAYEVHGRDPRPGREAYKRRLAAYRETNEIRRIAHEIRTRRERREPVPLRT</sequence>
<dbReference type="Pfam" id="PF02720">
    <property type="entry name" value="DUF222"/>
    <property type="match status" value="1"/>
</dbReference>
<evidence type="ECO:0000313" key="4">
    <source>
        <dbReference type="Proteomes" id="UP000321571"/>
    </source>
</evidence>
<dbReference type="InterPro" id="IPR003615">
    <property type="entry name" value="HNH_nuc"/>
</dbReference>
<evidence type="ECO:0000259" key="2">
    <source>
        <dbReference type="SMART" id="SM00507"/>
    </source>
</evidence>
<dbReference type="GO" id="GO:0003676">
    <property type="term" value="F:nucleic acid binding"/>
    <property type="evidence" value="ECO:0007669"/>
    <property type="project" value="InterPro"/>
</dbReference>
<dbReference type="InterPro" id="IPR002711">
    <property type="entry name" value="HNH"/>
</dbReference>
<evidence type="ECO:0000256" key="1">
    <source>
        <dbReference type="ARBA" id="ARBA00023450"/>
    </source>
</evidence>
<dbReference type="EMBL" id="VDUX01000001">
    <property type="protein sequence ID" value="TXL62707.1"/>
    <property type="molecule type" value="Genomic_DNA"/>
</dbReference>
<keyword evidence="4" id="KW-1185">Reference proteome</keyword>
<reference evidence="3 4" key="1">
    <citation type="submission" date="2019-06" db="EMBL/GenBank/DDBJ databases">
        <title>Aeromicrobium sp. nov., isolated from a maize field.</title>
        <authorList>
            <person name="Lin S.-Y."/>
            <person name="Tsai C.-F."/>
            <person name="Young C.-C."/>
        </authorList>
    </citation>
    <scope>NUCLEOTIDE SEQUENCE [LARGE SCALE GENOMIC DNA]</scope>
    <source>
        <strain evidence="3 4">CC-CFT486</strain>
    </source>
</reference>
<gene>
    <name evidence="3" type="ORF">FHP06_00195</name>
</gene>
<dbReference type="InterPro" id="IPR003870">
    <property type="entry name" value="DUF222"/>
</dbReference>
<name>A0A5C8NNN6_9ACTN</name>
<dbReference type="Pfam" id="PF01844">
    <property type="entry name" value="HNH"/>
    <property type="match status" value="1"/>
</dbReference>
<dbReference type="Gene3D" id="1.10.30.50">
    <property type="match status" value="1"/>
</dbReference>
<dbReference type="RefSeq" id="WP_147682656.1">
    <property type="nucleotide sequence ID" value="NZ_VDUX01000001.1"/>
</dbReference>
<comment type="similarity">
    <text evidence="1">Belongs to the Rv1128c/1148c/1588c/1702c/1945/3466 family.</text>
</comment>
<dbReference type="GO" id="GO:0004519">
    <property type="term" value="F:endonuclease activity"/>
    <property type="evidence" value="ECO:0007669"/>
    <property type="project" value="InterPro"/>
</dbReference>
<dbReference type="CDD" id="cd00085">
    <property type="entry name" value="HNHc"/>
    <property type="match status" value="1"/>
</dbReference>
<comment type="caution">
    <text evidence="3">The sequence shown here is derived from an EMBL/GenBank/DDBJ whole genome shotgun (WGS) entry which is preliminary data.</text>
</comment>
<evidence type="ECO:0000313" key="3">
    <source>
        <dbReference type="EMBL" id="TXL62707.1"/>
    </source>
</evidence>
<organism evidence="3 4">
    <name type="scientific">Aeromicrobium terrae</name>
    <dbReference type="NCBI Taxonomy" id="2498846"/>
    <lineage>
        <taxon>Bacteria</taxon>
        <taxon>Bacillati</taxon>
        <taxon>Actinomycetota</taxon>
        <taxon>Actinomycetes</taxon>
        <taxon>Propionibacteriales</taxon>
        <taxon>Nocardioidaceae</taxon>
        <taxon>Aeromicrobium</taxon>
    </lineage>
</organism>
<dbReference type="GO" id="GO:0008270">
    <property type="term" value="F:zinc ion binding"/>
    <property type="evidence" value="ECO:0007669"/>
    <property type="project" value="InterPro"/>
</dbReference>
<dbReference type="AlphaFoldDB" id="A0A5C8NNN6"/>
<dbReference type="OrthoDB" id="3741440at2"/>
<accession>A0A5C8NNN6</accession>
<protein>
    <submittedName>
        <fullName evidence="3">DUF222 domain-containing protein</fullName>
    </submittedName>
</protein>
<proteinExistence type="inferred from homology"/>
<dbReference type="Proteomes" id="UP000321571">
    <property type="component" value="Unassembled WGS sequence"/>
</dbReference>
<feature type="domain" description="HNH nuclease" evidence="2">
    <location>
        <begin position="300"/>
        <end position="351"/>
    </location>
</feature>